<dbReference type="EMBL" id="BJWL01000127">
    <property type="protein sequence ID" value="GFS30749.1"/>
    <property type="molecule type" value="Genomic_DNA"/>
</dbReference>
<accession>A0A7J0DA91</accession>
<sequence length="123" mass="14062">MSLSHLNNFPIETMFSELSNLLPFSREKAQDRHLCIEEVEVEVVVVENLGISCSPEDRKFRERLGSDHLLNLFEEKEPSVEELKEALDVFDVAETGSLMLRSCRVFFVILGSRRGYAWKTAGV</sequence>
<dbReference type="Proteomes" id="UP000585474">
    <property type="component" value="Unassembled WGS sequence"/>
</dbReference>
<dbReference type="AlphaFoldDB" id="A0A7J0DA91"/>
<evidence type="ECO:0000313" key="1">
    <source>
        <dbReference type="EMBL" id="GFS30749.1"/>
    </source>
</evidence>
<organism evidence="1 2">
    <name type="scientific">Actinidia rufa</name>
    <dbReference type="NCBI Taxonomy" id="165716"/>
    <lineage>
        <taxon>Eukaryota</taxon>
        <taxon>Viridiplantae</taxon>
        <taxon>Streptophyta</taxon>
        <taxon>Embryophyta</taxon>
        <taxon>Tracheophyta</taxon>
        <taxon>Spermatophyta</taxon>
        <taxon>Magnoliopsida</taxon>
        <taxon>eudicotyledons</taxon>
        <taxon>Gunneridae</taxon>
        <taxon>Pentapetalae</taxon>
        <taxon>asterids</taxon>
        <taxon>Ericales</taxon>
        <taxon>Actinidiaceae</taxon>
        <taxon>Actinidia</taxon>
    </lineage>
</organism>
<protein>
    <submittedName>
        <fullName evidence="1">Calcium-binding EF-hand family protein</fullName>
    </submittedName>
</protein>
<evidence type="ECO:0000313" key="2">
    <source>
        <dbReference type="Proteomes" id="UP000585474"/>
    </source>
</evidence>
<reference evidence="2" key="1">
    <citation type="submission" date="2019-07" db="EMBL/GenBank/DDBJ databases">
        <title>De Novo Assembly of kiwifruit Actinidia rufa.</title>
        <authorList>
            <person name="Sugita-Konishi S."/>
            <person name="Sato K."/>
            <person name="Mori E."/>
            <person name="Abe Y."/>
            <person name="Kisaki G."/>
            <person name="Hamano K."/>
            <person name="Suezawa K."/>
            <person name="Otani M."/>
            <person name="Fukuda T."/>
            <person name="Manabe T."/>
            <person name="Gomi K."/>
            <person name="Tabuchi M."/>
            <person name="Akimitsu K."/>
            <person name="Kataoka I."/>
        </authorList>
    </citation>
    <scope>NUCLEOTIDE SEQUENCE [LARGE SCALE GENOMIC DNA]</scope>
    <source>
        <strain evidence="2">cv. Fuchu</strain>
    </source>
</reference>
<keyword evidence="2" id="KW-1185">Reference proteome</keyword>
<comment type="caution">
    <text evidence="1">The sequence shown here is derived from an EMBL/GenBank/DDBJ whole genome shotgun (WGS) entry which is preliminary data.</text>
</comment>
<gene>
    <name evidence="1" type="ORF">Acr_00g0013780</name>
</gene>
<name>A0A7J0DA91_9ERIC</name>
<proteinExistence type="predicted"/>